<keyword evidence="4" id="KW-0560">Oxidoreductase</keyword>
<keyword evidence="5" id="KW-1185">Reference proteome</keyword>
<evidence type="ECO:0000256" key="2">
    <source>
        <dbReference type="SAM" id="MobiDB-lite"/>
    </source>
</evidence>
<feature type="region of interest" description="Disordered" evidence="2">
    <location>
        <begin position="88"/>
        <end position="112"/>
    </location>
</feature>
<keyword evidence="3" id="KW-0732">Signal</keyword>
<comment type="similarity">
    <text evidence="1">Belongs to the Cu-Zn superoxide dismutase family.</text>
</comment>
<dbReference type="Proteomes" id="UP000573327">
    <property type="component" value="Unassembled WGS sequence"/>
</dbReference>
<dbReference type="EMBL" id="JACHJR010000001">
    <property type="protein sequence ID" value="MBB4949259.1"/>
    <property type="molecule type" value="Genomic_DNA"/>
</dbReference>
<dbReference type="InterPro" id="IPR036423">
    <property type="entry name" value="SOD-like_Cu/Zn_dom_sf"/>
</dbReference>
<dbReference type="GO" id="GO:0046872">
    <property type="term" value="F:metal ion binding"/>
    <property type="evidence" value="ECO:0007669"/>
    <property type="project" value="InterPro"/>
</dbReference>
<gene>
    <name evidence="4" type="ORF">F4556_004794</name>
</gene>
<comment type="caution">
    <text evidence="4">The sequence shown here is derived from an EMBL/GenBank/DDBJ whole genome shotgun (WGS) entry which is preliminary data.</text>
</comment>
<evidence type="ECO:0000256" key="1">
    <source>
        <dbReference type="ARBA" id="ARBA00010457"/>
    </source>
</evidence>
<dbReference type="SUPFAM" id="SSF49329">
    <property type="entry name" value="Cu,Zn superoxide dismutase-like"/>
    <property type="match status" value="1"/>
</dbReference>
<dbReference type="EC" id="1.15.1.1" evidence="4"/>
<evidence type="ECO:0000256" key="3">
    <source>
        <dbReference type="SAM" id="SignalP"/>
    </source>
</evidence>
<sequence length="173" mass="18124">MYAAPVLALALLQPLLPPACTVEATFDRTNGIAPATAVSFAPDVVPYGAGVRIVVHRAEGHTTVAMTVDGLTPGHVYPVHAHARGCGTVPADSGPHYQDRPDPVQPSTDPAYANDRNELWLTLRTDETGRATASSTVEWEFRDGAAGSLVLHAGQDGHGHALAQRVGCVNVGF</sequence>
<feature type="signal peptide" evidence="3">
    <location>
        <begin position="1"/>
        <end position="19"/>
    </location>
</feature>
<name>A0A7W7WK29_9ACTN</name>
<protein>
    <submittedName>
        <fullName evidence="4">Cu-Zn family superoxide dismutase</fullName>
        <ecNumber evidence="4">1.15.1.1</ecNumber>
    </submittedName>
</protein>
<evidence type="ECO:0000313" key="4">
    <source>
        <dbReference type="EMBL" id="MBB4949259.1"/>
    </source>
</evidence>
<dbReference type="RefSeq" id="WP_184919446.1">
    <property type="nucleotide sequence ID" value="NZ_JACHJR010000001.1"/>
</dbReference>
<dbReference type="GO" id="GO:0004784">
    <property type="term" value="F:superoxide dismutase activity"/>
    <property type="evidence" value="ECO:0007669"/>
    <property type="project" value="UniProtKB-EC"/>
</dbReference>
<feature type="chain" id="PRO_5039247525" evidence="3">
    <location>
        <begin position="20"/>
        <end position="173"/>
    </location>
</feature>
<dbReference type="AlphaFoldDB" id="A0A7W7WK29"/>
<organism evidence="4 5">
    <name type="scientific">Kitasatospora gansuensis</name>
    <dbReference type="NCBI Taxonomy" id="258050"/>
    <lineage>
        <taxon>Bacteria</taxon>
        <taxon>Bacillati</taxon>
        <taxon>Actinomycetota</taxon>
        <taxon>Actinomycetes</taxon>
        <taxon>Kitasatosporales</taxon>
        <taxon>Streptomycetaceae</taxon>
        <taxon>Kitasatospora</taxon>
    </lineage>
</organism>
<reference evidence="4 5" key="1">
    <citation type="submission" date="2020-08" db="EMBL/GenBank/DDBJ databases">
        <title>Sequencing the genomes of 1000 actinobacteria strains.</title>
        <authorList>
            <person name="Klenk H.-P."/>
        </authorList>
    </citation>
    <scope>NUCLEOTIDE SEQUENCE [LARGE SCALE GENOMIC DNA]</scope>
    <source>
        <strain evidence="4 5">DSM 44786</strain>
    </source>
</reference>
<evidence type="ECO:0000313" key="5">
    <source>
        <dbReference type="Proteomes" id="UP000573327"/>
    </source>
</evidence>
<accession>A0A7W7WK29</accession>
<dbReference type="Gene3D" id="2.60.40.200">
    <property type="entry name" value="Superoxide dismutase, copper/zinc binding domain"/>
    <property type="match status" value="1"/>
</dbReference>
<proteinExistence type="inferred from homology"/>